<keyword evidence="2" id="KW-1185">Reference proteome</keyword>
<dbReference type="RefSeq" id="WP_113894934.1">
    <property type="nucleotide sequence ID" value="NZ_JANJGA010000015.1"/>
</dbReference>
<gene>
    <name evidence="1" type="ORF">CRU91_09185</name>
</gene>
<dbReference type="AlphaFoldDB" id="A0A366MRB9"/>
<evidence type="ECO:0000313" key="2">
    <source>
        <dbReference type="Proteomes" id="UP000252669"/>
    </source>
</evidence>
<dbReference type="EMBL" id="PDKB01000016">
    <property type="protein sequence ID" value="RBQ28383.1"/>
    <property type="molecule type" value="Genomic_DNA"/>
</dbReference>
<sequence length="104" mass="12594">MDNNLKEILIEFQTQIHDLLQLQFDLNVSFNEQAKKLNTDFYDIYNEIYNSKTLEESKSFLKNKKFIVEQFNEMTDKRTQNVAKMFDERLNVIHNNLERIKETL</sequence>
<organism evidence="1 2">
    <name type="scientific">Aliarcobacter vitoriensis</name>
    <dbReference type="NCBI Taxonomy" id="2011099"/>
    <lineage>
        <taxon>Bacteria</taxon>
        <taxon>Pseudomonadati</taxon>
        <taxon>Campylobacterota</taxon>
        <taxon>Epsilonproteobacteria</taxon>
        <taxon>Campylobacterales</taxon>
        <taxon>Arcobacteraceae</taxon>
        <taxon>Aliarcobacter</taxon>
    </lineage>
</organism>
<proteinExistence type="predicted"/>
<name>A0A366MRB9_9BACT</name>
<comment type="caution">
    <text evidence="1">The sequence shown here is derived from an EMBL/GenBank/DDBJ whole genome shotgun (WGS) entry which is preliminary data.</text>
</comment>
<dbReference type="Proteomes" id="UP000252669">
    <property type="component" value="Unassembled WGS sequence"/>
</dbReference>
<accession>A0A366MRB9</accession>
<reference evidence="1 2" key="1">
    <citation type="submission" date="2017-10" db="EMBL/GenBank/DDBJ databases">
        <title>Genomics of the genus Arcobacter.</title>
        <authorList>
            <person name="Perez-Cataluna A."/>
            <person name="Figueras M.J."/>
        </authorList>
    </citation>
    <scope>NUCLEOTIDE SEQUENCE [LARGE SCALE GENOMIC DNA]</scope>
    <source>
        <strain evidence="1 2">CECT 9230</strain>
    </source>
</reference>
<protein>
    <submittedName>
        <fullName evidence="1">Uncharacterized protein</fullName>
    </submittedName>
</protein>
<evidence type="ECO:0000313" key="1">
    <source>
        <dbReference type="EMBL" id="RBQ28383.1"/>
    </source>
</evidence>